<sequence length="173" mass="19144">MSHLLNKVADKLQGHAKEEEKQEKRGQGIGHGESHKESHGEGHGEHEESKHQRGIAPGTRRKQEYNSEELYTGNAQGYEGIPSEDTGAYAHSGNTGRDRDSSRAETRFGSGNTGRNELEQDDPDSFTSGQYTTGQFDSSGKGKQVHKEWSEHKGNMGSGNEEMMGSERKGRNW</sequence>
<feature type="compositionally biased region" description="Basic and acidic residues" evidence="1">
    <location>
        <begin position="8"/>
        <end position="51"/>
    </location>
</feature>
<organism evidence="2 3">
    <name type="scientific">Torulaspora delbrueckii</name>
    <name type="common">Yeast</name>
    <name type="synonym">Candida colliculosa</name>
    <dbReference type="NCBI Taxonomy" id="4950"/>
    <lineage>
        <taxon>Eukaryota</taxon>
        <taxon>Fungi</taxon>
        <taxon>Dikarya</taxon>
        <taxon>Ascomycota</taxon>
        <taxon>Saccharomycotina</taxon>
        <taxon>Saccharomycetes</taxon>
        <taxon>Saccharomycetales</taxon>
        <taxon>Saccharomycetaceae</taxon>
        <taxon>Torulaspora</taxon>
    </lineage>
</organism>
<dbReference type="RefSeq" id="XP_003682213.1">
    <property type="nucleotide sequence ID" value="XM_003682165.1"/>
</dbReference>
<proteinExistence type="predicted"/>
<keyword evidence="3" id="KW-1185">Reference proteome</keyword>
<dbReference type="InParanoid" id="G8ZWK8"/>
<evidence type="ECO:0000313" key="2">
    <source>
        <dbReference type="EMBL" id="CCE93002.1"/>
    </source>
</evidence>
<evidence type="ECO:0000313" key="3">
    <source>
        <dbReference type="Proteomes" id="UP000005627"/>
    </source>
</evidence>
<name>G8ZWK8_TORDE</name>
<feature type="compositionally biased region" description="Basic and acidic residues" evidence="1">
    <location>
        <begin position="96"/>
        <end position="106"/>
    </location>
</feature>
<dbReference type="EMBL" id="HE616747">
    <property type="protein sequence ID" value="CCE93002.1"/>
    <property type="molecule type" value="Genomic_DNA"/>
</dbReference>
<dbReference type="KEGG" id="tdl:TDEL_0F01910"/>
<dbReference type="HOGENOM" id="CLU_1548695_0_0_1"/>
<feature type="region of interest" description="Disordered" evidence="1">
    <location>
        <begin position="1"/>
        <end position="173"/>
    </location>
</feature>
<gene>
    <name evidence="2" type="primary">TDEL0F01910</name>
    <name evidence="2" type="ORF">TDEL_0F01910</name>
</gene>
<feature type="compositionally biased region" description="Polar residues" evidence="1">
    <location>
        <begin position="125"/>
        <end position="138"/>
    </location>
</feature>
<dbReference type="AlphaFoldDB" id="G8ZWK8"/>
<accession>G8ZWK8</accession>
<dbReference type="OrthoDB" id="10362262at2759"/>
<dbReference type="GeneID" id="11501462"/>
<protein>
    <submittedName>
        <fullName evidence="2">Uncharacterized protein</fullName>
    </submittedName>
</protein>
<reference evidence="2 3" key="1">
    <citation type="journal article" date="2011" name="Proc. Natl. Acad. Sci. U.S.A.">
        <title>Evolutionary erosion of yeast sex chromosomes by mating-type switching accidents.</title>
        <authorList>
            <person name="Gordon J.L."/>
            <person name="Armisen D."/>
            <person name="Proux-Wera E."/>
            <person name="Oheigeartaigh S.S."/>
            <person name="Byrne K.P."/>
            <person name="Wolfe K.H."/>
        </authorList>
    </citation>
    <scope>NUCLEOTIDE SEQUENCE [LARGE SCALE GENOMIC DNA]</scope>
    <source>
        <strain evidence="3">ATCC 10662 / CBS 1146 / NBRC 0425 / NCYC 2629 / NRRL Y-866</strain>
    </source>
</reference>
<evidence type="ECO:0000256" key="1">
    <source>
        <dbReference type="SAM" id="MobiDB-lite"/>
    </source>
</evidence>
<dbReference type="Proteomes" id="UP000005627">
    <property type="component" value="Chromosome 6"/>
</dbReference>
<feature type="compositionally biased region" description="Basic and acidic residues" evidence="1">
    <location>
        <begin position="145"/>
        <end position="154"/>
    </location>
</feature>